<name>A0A5E8BD78_9ASCO</name>
<evidence type="ECO:0000313" key="16">
    <source>
        <dbReference type="Proteomes" id="UP000398389"/>
    </source>
</evidence>
<evidence type="ECO:0000256" key="4">
    <source>
        <dbReference type="ARBA" id="ARBA00012557"/>
    </source>
</evidence>
<dbReference type="PANTHER" id="PTHR23033:SF47">
    <property type="entry name" value="APPLE DOMAIN-CONTAINING PROTEIN-RELATED"/>
    <property type="match status" value="1"/>
</dbReference>
<evidence type="ECO:0000256" key="1">
    <source>
        <dbReference type="ARBA" id="ARBA00004606"/>
    </source>
</evidence>
<dbReference type="InterPro" id="IPR026050">
    <property type="entry name" value="C1GALT1/C1GALT1_chp1"/>
</dbReference>
<evidence type="ECO:0000256" key="10">
    <source>
        <dbReference type="ARBA" id="ARBA00022989"/>
    </source>
</evidence>
<dbReference type="EMBL" id="CABVLU010000002">
    <property type="protein sequence ID" value="VVT49504.1"/>
    <property type="molecule type" value="Genomic_DNA"/>
</dbReference>
<evidence type="ECO:0000256" key="5">
    <source>
        <dbReference type="ARBA" id="ARBA00022676"/>
    </source>
</evidence>
<protein>
    <recommendedName>
        <fullName evidence="4">N-acetylgalactosaminide beta-1,3-galactosyltransferase</fullName>
        <ecNumber evidence="4">2.4.1.122</ecNumber>
    </recommendedName>
</protein>
<evidence type="ECO:0000256" key="6">
    <source>
        <dbReference type="ARBA" id="ARBA00022679"/>
    </source>
</evidence>
<evidence type="ECO:0000256" key="11">
    <source>
        <dbReference type="ARBA" id="ARBA00023136"/>
    </source>
</evidence>
<evidence type="ECO:0000256" key="13">
    <source>
        <dbReference type="SAM" id="Phobius"/>
    </source>
</evidence>
<dbReference type="InterPro" id="IPR003378">
    <property type="entry name" value="Fringe-like_glycosylTrfase"/>
</dbReference>
<keyword evidence="11 13" id="KW-0472">Membrane</keyword>
<dbReference type="Gene3D" id="3.90.550.50">
    <property type="match status" value="1"/>
</dbReference>
<evidence type="ECO:0000256" key="9">
    <source>
        <dbReference type="ARBA" id="ARBA00022968"/>
    </source>
</evidence>
<reference evidence="15 16" key="1">
    <citation type="submission" date="2019-09" db="EMBL/GenBank/DDBJ databases">
        <authorList>
            <person name="Brejova B."/>
        </authorList>
    </citation>
    <scope>NUCLEOTIDE SEQUENCE [LARGE SCALE GENOMIC DNA]</scope>
</reference>
<feature type="region of interest" description="Disordered" evidence="12">
    <location>
        <begin position="551"/>
        <end position="574"/>
    </location>
</feature>
<dbReference type="GO" id="GO:0016020">
    <property type="term" value="C:membrane"/>
    <property type="evidence" value="ECO:0007669"/>
    <property type="project" value="UniProtKB-SubCell"/>
</dbReference>
<feature type="region of interest" description="Disordered" evidence="12">
    <location>
        <begin position="58"/>
        <end position="97"/>
    </location>
</feature>
<evidence type="ECO:0000256" key="7">
    <source>
        <dbReference type="ARBA" id="ARBA00022692"/>
    </source>
</evidence>
<dbReference type="Pfam" id="PF02434">
    <property type="entry name" value="Fringe"/>
    <property type="match status" value="1"/>
</dbReference>
<evidence type="ECO:0000259" key="14">
    <source>
        <dbReference type="Pfam" id="PF02434"/>
    </source>
</evidence>
<accession>A0A5E8BD78</accession>
<comment type="subcellular location">
    <subcellularLocation>
        <location evidence="1">Membrane</location>
        <topology evidence="1">Single-pass type II membrane protein</topology>
    </subcellularLocation>
</comment>
<evidence type="ECO:0000256" key="8">
    <source>
        <dbReference type="ARBA" id="ARBA00022741"/>
    </source>
</evidence>
<keyword evidence="5" id="KW-0328">Glycosyltransferase</keyword>
<feature type="domain" description="Fringe-like glycosyltransferase" evidence="14">
    <location>
        <begin position="299"/>
        <end position="361"/>
    </location>
</feature>
<keyword evidence="16" id="KW-1185">Reference proteome</keyword>
<feature type="transmembrane region" description="Helical" evidence="13">
    <location>
        <begin position="31"/>
        <end position="51"/>
    </location>
</feature>
<comment type="pathway">
    <text evidence="2">Protein modification; protein glycosylation.</text>
</comment>
<evidence type="ECO:0000313" key="15">
    <source>
        <dbReference type="EMBL" id="VVT49504.1"/>
    </source>
</evidence>
<evidence type="ECO:0000256" key="2">
    <source>
        <dbReference type="ARBA" id="ARBA00004922"/>
    </source>
</evidence>
<dbReference type="OrthoDB" id="414175at2759"/>
<comment type="similarity">
    <text evidence="3">Belongs to the glycosyltransferase 31 family. Beta3-Gal-T subfamily.</text>
</comment>
<evidence type="ECO:0000256" key="12">
    <source>
        <dbReference type="SAM" id="MobiDB-lite"/>
    </source>
</evidence>
<keyword evidence="7 13" id="KW-0812">Transmembrane</keyword>
<keyword evidence="6" id="KW-0808">Transferase</keyword>
<keyword evidence="10 13" id="KW-1133">Transmembrane helix</keyword>
<organism evidence="15 16">
    <name type="scientific">Magnusiomyces paraingens</name>
    <dbReference type="NCBI Taxonomy" id="2606893"/>
    <lineage>
        <taxon>Eukaryota</taxon>
        <taxon>Fungi</taxon>
        <taxon>Dikarya</taxon>
        <taxon>Ascomycota</taxon>
        <taxon>Saccharomycotina</taxon>
        <taxon>Dipodascomycetes</taxon>
        <taxon>Dipodascales</taxon>
        <taxon>Dipodascaceae</taxon>
        <taxon>Magnusiomyces</taxon>
    </lineage>
</organism>
<dbReference type="RefSeq" id="XP_031852912.1">
    <property type="nucleotide sequence ID" value="XM_031997021.1"/>
</dbReference>
<dbReference type="EC" id="2.4.1.122" evidence="4"/>
<dbReference type="GO" id="GO:0000166">
    <property type="term" value="F:nucleotide binding"/>
    <property type="evidence" value="ECO:0007669"/>
    <property type="project" value="UniProtKB-KW"/>
</dbReference>
<evidence type="ECO:0000256" key="3">
    <source>
        <dbReference type="ARBA" id="ARBA00006462"/>
    </source>
</evidence>
<gene>
    <name evidence="15" type="ORF">SAPINGB_P002302</name>
</gene>
<dbReference type="GO" id="GO:0016263">
    <property type="term" value="F:glycoprotein-N-acetylgalactosamine 3-beta-galactosyltransferase activity"/>
    <property type="evidence" value="ECO:0007669"/>
    <property type="project" value="UniProtKB-EC"/>
</dbReference>
<dbReference type="AlphaFoldDB" id="A0A5E8BD78"/>
<dbReference type="Proteomes" id="UP000398389">
    <property type="component" value="Unassembled WGS sequence"/>
</dbReference>
<keyword evidence="8" id="KW-0547">Nucleotide-binding</keyword>
<dbReference type="GeneID" id="43581121"/>
<proteinExistence type="inferred from homology"/>
<dbReference type="PANTHER" id="PTHR23033">
    <property type="entry name" value="BETA1,3-GALACTOSYLTRANSFERASE"/>
    <property type="match status" value="1"/>
</dbReference>
<keyword evidence="9" id="KW-0735">Signal-anchor</keyword>
<sequence>MFQQPNGYYGFQARPKTKNRFRITGYLSRRMITTISAIFFFTALVILVISIPSHRKSASETSTTFNGFRRNQRPHGLWGGRHQTYPPPPPPPSLRDRHHKQKLLEYTSPGELSYGKKGKKLAYHPGSERNSFVMDDAWRPHDAYGAAHKRQSTQLIESLRPEQRPLNDYPSRSEFLKQTLVSDYAQGAENMFLMIKTGATVLWNRLPIHAATTLTRVPYFGLYADQSSSLAGYEVVDTLANVSETTRKSEQFKLYRELQRLRNTHAIVDPGHTPLTGGWDLDKFKNLPMLEHAWKTAPKHVRWFVFMDGDSYIMLDNLLDYLNMLDHTKPYYIGNHQVIEDQPFAHGGSGVVLSRAAMNMTFGTYEGLAREYEAQTLDVCCGDFMVAAMLKKFDVGLLTVQDDWNDFWKQGDTYDSWWRRNLERREREEYEAGSRIFQGSNRVGQKFTKFPHWDLAIKRSEWCNKAVSFHHLSSMDVEILWEYERLLSPEQKRHITYADIYRDFVAPYIEPFMPGWNSMARTKEYSKQSFLEALEKLRQERADKELKLQNGETIDEEEALRQKKDEIVGDDEDIDSGKHPWNSPYLCQQKCLDDPYCLSWRYLPEESYCANDDAVRLGRPALDYLKYDEEEAGRKLGGAVSGYMIDRIRRIRRTKDCDVLGPDSASIAAYREKAKQREKRYSVLDKKAQETAIAAGLNVYTPPARAEDPEAMYKVERQRVLDSSSKANIAALENALAVIRAVGKEDDTTSNKGISQKDRYEGWYLRARIANRIDEERERSKRDVDERLHRGEAVYGNALSEEEAYLFNDRSRHIDGLKEVYMREMNGTV</sequence>